<proteinExistence type="predicted"/>
<evidence type="ECO:0000313" key="3">
    <source>
        <dbReference type="Proteomes" id="UP001158986"/>
    </source>
</evidence>
<feature type="compositionally biased region" description="Acidic residues" evidence="1">
    <location>
        <begin position="142"/>
        <end position="190"/>
    </location>
</feature>
<feature type="region of interest" description="Disordered" evidence="1">
    <location>
        <begin position="276"/>
        <end position="298"/>
    </location>
</feature>
<dbReference type="Proteomes" id="UP001158986">
    <property type="component" value="Unassembled WGS sequence"/>
</dbReference>
<feature type="region of interest" description="Disordered" evidence="1">
    <location>
        <begin position="213"/>
        <end position="238"/>
    </location>
</feature>
<feature type="region of interest" description="Disordered" evidence="1">
    <location>
        <begin position="30"/>
        <end position="54"/>
    </location>
</feature>
<name>A0ABN8D549_9STRA</name>
<keyword evidence="3" id="KW-1185">Reference proteome</keyword>
<dbReference type="EMBL" id="CAKLCB010000360">
    <property type="protein sequence ID" value="CAH0520485.1"/>
    <property type="molecule type" value="Genomic_DNA"/>
</dbReference>
<sequence length="368" mass="37252">MQVVDSAVPAPVQAAEASAHVAQDVLMHEMAGSSLQREPDNRARRGPRPRTVSDAAPVLPVTRKEEVAAPAVRRPLTPAASGTRATRWGPCHRAIGITAGSHTLRSTRVGDGTACRSPFQVASPAPDCAAPNIASVSVTDVPADDVPADNLPDDDVPADDVPDDDDAPDDDDVPDDDVPDDDVPDVDVPVDDFPVSDVPAAGVPAASIAPAFHVDATPPASPSPKGPRGSVLPPDAAVAIDPGVPEPWVLRFDGACRLNPGSGGAGAALFAPSGTVPLTPTPSAPSASPTPACSGASAADDVMEVDDDEAAVAADIAARDGGEVYPTLPIGPGSAPARQPRLRLRPLGEEEQKTAANAFQAVVEGVAS</sequence>
<accession>A0ABN8D549</accession>
<gene>
    <name evidence="2" type="ORF">PBS001_LOCUS6962</name>
</gene>
<evidence type="ECO:0000313" key="2">
    <source>
        <dbReference type="EMBL" id="CAH0520485.1"/>
    </source>
</evidence>
<reference evidence="2 3" key="1">
    <citation type="submission" date="2021-11" db="EMBL/GenBank/DDBJ databases">
        <authorList>
            <person name="Islam A."/>
            <person name="Islam S."/>
            <person name="Flora M.S."/>
            <person name="Rahman M."/>
            <person name="Ziaur R.M."/>
            <person name="Epstein J.H."/>
            <person name="Hassan M."/>
            <person name="Klassen M."/>
            <person name="Woodard K."/>
            <person name="Webb A."/>
            <person name="Webby R.J."/>
            <person name="El Zowalaty M.E."/>
        </authorList>
    </citation>
    <scope>NUCLEOTIDE SEQUENCE [LARGE SCALE GENOMIC DNA]</scope>
    <source>
        <strain evidence="2">Pbs1</strain>
    </source>
</reference>
<feature type="compositionally biased region" description="Low complexity" evidence="1">
    <location>
        <begin position="191"/>
        <end position="201"/>
    </location>
</feature>
<evidence type="ECO:0000256" key="1">
    <source>
        <dbReference type="SAM" id="MobiDB-lite"/>
    </source>
</evidence>
<feature type="compositionally biased region" description="Low complexity" evidence="1">
    <location>
        <begin position="284"/>
        <end position="298"/>
    </location>
</feature>
<organism evidence="2 3">
    <name type="scientific">Peronospora belbahrii</name>
    <dbReference type="NCBI Taxonomy" id="622444"/>
    <lineage>
        <taxon>Eukaryota</taxon>
        <taxon>Sar</taxon>
        <taxon>Stramenopiles</taxon>
        <taxon>Oomycota</taxon>
        <taxon>Peronosporomycetes</taxon>
        <taxon>Peronosporales</taxon>
        <taxon>Peronosporaceae</taxon>
        <taxon>Peronospora</taxon>
    </lineage>
</organism>
<protein>
    <submittedName>
        <fullName evidence="2">Uncharacterized protein</fullName>
    </submittedName>
</protein>
<feature type="region of interest" description="Disordered" evidence="1">
    <location>
        <begin position="142"/>
        <end position="201"/>
    </location>
</feature>
<comment type="caution">
    <text evidence="2">The sequence shown here is derived from an EMBL/GenBank/DDBJ whole genome shotgun (WGS) entry which is preliminary data.</text>
</comment>